<organism evidence="2 3">
    <name type="scientific">Chiloscyllium punctatum</name>
    <name type="common">Brownbanded bambooshark</name>
    <name type="synonym">Hemiscyllium punctatum</name>
    <dbReference type="NCBI Taxonomy" id="137246"/>
    <lineage>
        <taxon>Eukaryota</taxon>
        <taxon>Metazoa</taxon>
        <taxon>Chordata</taxon>
        <taxon>Craniata</taxon>
        <taxon>Vertebrata</taxon>
        <taxon>Chondrichthyes</taxon>
        <taxon>Elasmobranchii</taxon>
        <taxon>Galeomorphii</taxon>
        <taxon>Galeoidea</taxon>
        <taxon>Orectolobiformes</taxon>
        <taxon>Hemiscylliidae</taxon>
        <taxon>Chiloscyllium</taxon>
    </lineage>
</organism>
<sequence length="72" mass="7535">MGRVGGGLRGREGGCVHGREKNKNPPLKARAARVPQLTRAGLTLLQVFVIAGALCGGYQNVVGVLKEKACHV</sequence>
<gene>
    <name evidence="2" type="ORF">chiPu_0025578</name>
</gene>
<accession>A0A401TGA6</accession>
<feature type="compositionally biased region" description="Basic and acidic residues" evidence="1">
    <location>
        <begin position="9"/>
        <end position="23"/>
    </location>
</feature>
<dbReference type="EMBL" id="BEZZ01061429">
    <property type="protein sequence ID" value="GCC41653.1"/>
    <property type="molecule type" value="Genomic_DNA"/>
</dbReference>
<evidence type="ECO:0000256" key="1">
    <source>
        <dbReference type="SAM" id="MobiDB-lite"/>
    </source>
</evidence>
<name>A0A401TGA6_CHIPU</name>
<dbReference type="Proteomes" id="UP000287033">
    <property type="component" value="Unassembled WGS sequence"/>
</dbReference>
<dbReference type="AlphaFoldDB" id="A0A401TGA6"/>
<reference evidence="2 3" key="1">
    <citation type="journal article" date="2018" name="Nat. Ecol. Evol.">
        <title>Shark genomes provide insights into elasmobranch evolution and the origin of vertebrates.</title>
        <authorList>
            <person name="Hara Y"/>
            <person name="Yamaguchi K"/>
            <person name="Onimaru K"/>
            <person name="Kadota M"/>
            <person name="Koyanagi M"/>
            <person name="Keeley SD"/>
            <person name="Tatsumi K"/>
            <person name="Tanaka K"/>
            <person name="Motone F"/>
            <person name="Kageyama Y"/>
            <person name="Nozu R"/>
            <person name="Adachi N"/>
            <person name="Nishimura O"/>
            <person name="Nakagawa R"/>
            <person name="Tanegashima C"/>
            <person name="Kiyatake I"/>
            <person name="Matsumoto R"/>
            <person name="Murakumo K"/>
            <person name="Nishida K"/>
            <person name="Terakita A"/>
            <person name="Kuratani S"/>
            <person name="Sato K"/>
            <person name="Hyodo S Kuraku.S."/>
        </authorList>
    </citation>
    <scope>NUCLEOTIDE SEQUENCE [LARGE SCALE GENOMIC DNA]</scope>
</reference>
<evidence type="ECO:0000313" key="3">
    <source>
        <dbReference type="Proteomes" id="UP000287033"/>
    </source>
</evidence>
<keyword evidence="3" id="KW-1185">Reference proteome</keyword>
<proteinExistence type="predicted"/>
<protein>
    <submittedName>
        <fullName evidence="2">Uncharacterized protein</fullName>
    </submittedName>
</protein>
<evidence type="ECO:0000313" key="2">
    <source>
        <dbReference type="EMBL" id="GCC41653.1"/>
    </source>
</evidence>
<feature type="region of interest" description="Disordered" evidence="1">
    <location>
        <begin position="1"/>
        <end position="30"/>
    </location>
</feature>
<comment type="caution">
    <text evidence="2">The sequence shown here is derived from an EMBL/GenBank/DDBJ whole genome shotgun (WGS) entry which is preliminary data.</text>
</comment>